<keyword evidence="1" id="KW-0175">Coiled coil</keyword>
<dbReference type="InterPro" id="IPR036265">
    <property type="entry name" value="HIT-like_sf"/>
</dbReference>
<evidence type="ECO:0000313" key="5">
    <source>
        <dbReference type="Proteomes" id="UP000285864"/>
    </source>
</evidence>
<dbReference type="RefSeq" id="WP_118483115.1">
    <property type="nucleotide sequence ID" value="NZ_QRUU01000007.1"/>
</dbReference>
<evidence type="ECO:0000313" key="4">
    <source>
        <dbReference type="EMBL" id="RGR99191.1"/>
    </source>
</evidence>
<dbReference type="InterPro" id="IPR043171">
    <property type="entry name" value="Ap4A_phos1/2-like"/>
</dbReference>
<dbReference type="CDD" id="cd00761">
    <property type="entry name" value="Glyco_tranf_GTA_type"/>
    <property type="match status" value="1"/>
</dbReference>
<feature type="domain" description="Glycosyltransferase 2-like" evidence="2">
    <location>
        <begin position="251"/>
        <end position="370"/>
    </location>
</feature>
<dbReference type="Gene3D" id="3.30.428.70">
    <property type="match status" value="1"/>
</dbReference>
<organism evidence="4 5">
    <name type="scientific">Phocaeicola coprocola</name>
    <dbReference type="NCBI Taxonomy" id="310298"/>
    <lineage>
        <taxon>Bacteria</taxon>
        <taxon>Pseudomonadati</taxon>
        <taxon>Bacteroidota</taxon>
        <taxon>Bacteroidia</taxon>
        <taxon>Bacteroidales</taxon>
        <taxon>Bacteroidaceae</taxon>
        <taxon>Phocaeicola</taxon>
    </lineage>
</organism>
<evidence type="ECO:0000259" key="3">
    <source>
        <dbReference type="Pfam" id="PF16269"/>
    </source>
</evidence>
<evidence type="ECO:0000256" key="1">
    <source>
        <dbReference type="SAM" id="Coils"/>
    </source>
</evidence>
<accession>A0A412GWD7</accession>
<protein>
    <submittedName>
        <fullName evidence="4">DUF4922 domain-containing protein</fullName>
    </submittedName>
</protein>
<dbReference type="InterPro" id="IPR050834">
    <property type="entry name" value="Glycosyltransf_2"/>
</dbReference>
<dbReference type="SUPFAM" id="SSF54197">
    <property type="entry name" value="HIT-like"/>
    <property type="match status" value="1"/>
</dbReference>
<dbReference type="Pfam" id="PF16269">
    <property type="entry name" value="DUF4922"/>
    <property type="match status" value="1"/>
</dbReference>
<dbReference type="PANTHER" id="PTHR43685:SF2">
    <property type="entry name" value="GLYCOSYLTRANSFERASE 2-LIKE DOMAIN-CONTAINING PROTEIN"/>
    <property type="match status" value="1"/>
</dbReference>
<dbReference type="InterPro" id="IPR046320">
    <property type="entry name" value="DUF4922"/>
</dbReference>
<dbReference type="InterPro" id="IPR001173">
    <property type="entry name" value="Glyco_trans_2-like"/>
</dbReference>
<dbReference type="InterPro" id="IPR029044">
    <property type="entry name" value="Nucleotide-diphossugar_trans"/>
</dbReference>
<sequence>MNKTITCFIPYGSENQINKTIRHLQECSTVDRIFLLPTSPVPNLSLPDKCYILPSSAPESVERYKQVALYANTPFTLICTQVQDLEFGYMALERMCDYLSAPQCSMVYADHYKTIKGERTPHPVIDYQLGSVRDDFDFGSLLMFRTDYLKRAINKIEAEKEYQYSALYALRLALSRYGELTHIREFLYTETEIDLRKSGEKQFDYVDPRNRQVQIEREEVFTRHLKKIGAYLKPGMMTVDLKEGEFSHEASIIIPVRNRARTINDAIRSVLEQETSFPFNLIIIDNHSTDGTSEIIEQYKNDNRVIHLIPERTDLGIGGCWNLGINHPQCGRFAIQLDSDDLYSSPHTVQTIVDKFYKEQCAMVIGSYRMTDFTLQTLPPGVIDHKEWTDENGHNNALRINGLGAPRAFFTPLLRKIRVPNTSYGEDYALGLAFSRQYRIGRIYDVLYLCRRWEGNSDAALSIEKINQNNNYKDSLRTLEIKLRQAMNKKRQAGDLFIENQLAKWQTARTNHEALNQIETRRFELAGNTITVQFNPARAVSTCAKVDKSSIEARKCFLCPENKPNEQDEIIISLDEPFSLRINPYPILPGHLTISSLKHQDQVLADKTIRQLPGKLISWLEEYFASGYVLFYNGAKCGASAPDHFHFQAVKQSDVPVIQQWERLMETAVREKEIKTENGNTYSSFQITSYICPIQVFICNHSADILPEMINQYLESLPLHEGESEPRYNLFAWQDKQRGFTMAYFPREEHRPACYTATGGEQLLVSPGALDMAGLLVTPRKEDFDKIIESDITQIYKEVAYHN</sequence>
<dbReference type="Proteomes" id="UP000285864">
    <property type="component" value="Unassembled WGS sequence"/>
</dbReference>
<proteinExistence type="predicted"/>
<dbReference type="SUPFAM" id="SSF53448">
    <property type="entry name" value="Nucleotide-diphospho-sugar transferases"/>
    <property type="match status" value="1"/>
</dbReference>
<feature type="domain" description="DUF4922" evidence="3">
    <location>
        <begin position="497"/>
        <end position="650"/>
    </location>
</feature>
<dbReference type="EMBL" id="QRUU01000007">
    <property type="protein sequence ID" value="RGR99191.1"/>
    <property type="molecule type" value="Genomic_DNA"/>
</dbReference>
<keyword evidence="5" id="KW-1185">Reference proteome</keyword>
<evidence type="ECO:0000259" key="2">
    <source>
        <dbReference type="Pfam" id="PF00535"/>
    </source>
</evidence>
<dbReference type="PANTHER" id="PTHR43685">
    <property type="entry name" value="GLYCOSYLTRANSFERASE"/>
    <property type="match status" value="1"/>
</dbReference>
<name>A0A412GWD7_9BACT</name>
<reference evidence="4 5" key="1">
    <citation type="submission" date="2018-08" db="EMBL/GenBank/DDBJ databases">
        <title>A genome reference for cultivated species of the human gut microbiota.</title>
        <authorList>
            <person name="Zou Y."/>
            <person name="Xue W."/>
            <person name="Luo G."/>
        </authorList>
    </citation>
    <scope>NUCLEOTIDE SEQUENCE [LARGE SCALE GENOMIC DNA]</scope>
    <source>
        <strain evidence="4 5">AF24-2</strain>
    </source>
</reference>
<dbReference type="Gene3D" id="3.90.550.10">
    <property type="entry name" value="Spore Coat Polysaccharide Biosynthesis Protein SpsA, Chain A"/>
    <property type="match status" value="1"/>
</dbReference>
<dbReference type="Pfam" id="PF00535">
    <property type="entry name" value="Glycos_transf_2"/>
    <property type="match status" value="1"/>
</dbReference>
<dbReference type="AlphaFoldDB" id="A0A412GWD7"/>
<feature type="coiled-coil region" evidence="1">
    <location>
        <begin position="469"/>
        <end position="496"/>
    </location>
</feature>
<gene>
    <name evidence="4" type="ORF">DWY20_02535</name>
</gene>
<comment type="caution">
    <text evidence="4">The sequence shown here is derived from an EMBL/GenBank/DDBJ whole genome shotgun (WGS) entry which is preliminary data.</text>
</comment>